<evidence type="ECO:0000259" key="2">
    <source>
        <dbReference type="PROSITE" id="PS50835"/>
    </source>
</evidence>
<protein>
    <recommendedName>
        <fullName evidence="2">Ig-like domain-containing protein</fullName>
    </recommendedName>
</protein>
<dbReference type="PROSITE" id="PS50835">
    <property type="entry name" value="IG_LIKE"/>
    <property type="match status" value="1"/>
</dbReference>
<dbReference type="GO" id="GO:0007156">
    <property type="term" value="P:homophilic cell adhesion via plasma membrane adhesion molecules"/>
    <property type="evidence" value="ECO:0007669"/>
    <property type="project" value="TreeGrafter"/>
</dbReference>
<feature type="domain" description="Ig-like" evidence="2">
    <location>
        <begin position="7"/>
        <end position="112"/>
    </location>
</feature>
<feature type="non-terminal residue" evidence="3">
    <location>
        <position position="1"/>
    </location>
</feature>
<comment type="caution">
    <text evidence="3">The sequence shown here is derived from an EMBL/GenBank/DDBJ whole genome shotgun (WGS) entry which is preliminary data.</text>
</comment>
<dbReference type="PANTHER" id="PTHR45080">
    <property type="entry name" value="CONTACTIN 5"/>
    <property type="match status" value="1"/>
</dbReference>
<evidence type="ECO:0000313" key="3">
    <source>
        <dbReference type="EMBL" id="OTF72295.1"/>
    </source>
</evidence>
<dbReference type="GO" id="GO:0043025">
    <property type="term" value="C:neuronal cell body"/>
    <property type="evidence" value="ECO:0007669"/>
    <property type="project" value="TreeGrafter"/>
</dbReference>
<dbReference type="InterPro" id="IPR013783">
    <property type="entry name" value="Ig-like_fold"/>
</dbReference>
<dbReference type="Gene3D" id="2.60.40.10">
    <property type="entry name" value="Immunoglobulins"/>
    <property type="match status" value="3"/>
</dbReference>
<dbReference type="GO" id="GO:0030424">
    <property type="term" value="C:axon"/>
    <property type="evidence" value="ECO:0007669"/>
    <property type="project" value="TreeGrafter"/>
</dbReference>
<dbReference type="InterPro" id="IPR050958">
    <property type="entry name" value="Cell_Adh-Cytoskel_Orgn"/>
</dbReference>
<keyword evidence="1" id="KW-0393">Immunoglobulin domain</keyword>
<evidence type="ECO:0000313" key="4">
    <source>
        <dbReference type="Proteomes" id="UP000194236"/>
    </source>
</evidence>
<evidence type="ECO:0000256" key="1">
    <source>
        <dbReference type="ARBA" id="ARBA00023319"/>
    </source>
</evidence>
<reference evidence="3 4" key="1">
    <citation type="submission" date="2017-03" db="EMBL/GenBank/DDBJ databases">
        <title>Genome Survey of Euroglyphus maynei.</title>
        <authorList>
            <person name="Arlian L.G."/>
            <person name="Morgan M.S."/>
            <person name="Rider S.D."/>
        </authorList>
    </citation>
    <scope>NUCLEOTIDE SEQUENCE [LARGE SCALE GENOMIC DNA]</scope>
    <source>
        <strain evidence="3">Arlian Lab</strain>
        <tissue evidence="3">Whole body</tissue>
    </source>
</reference>
<sequence>LPIELHPIIDDTQARHIFVNDTFTLRCFVHIDIGVIIVIDWDHPDNHGHENGTKRVFKSVAETTRQLVNNNSYDTVAINITIVNATKDDEGLYRCNATDGNGRTFTATKRIVIFDEHLISSVNFTKDFHDPIIGEHEHDIHFTINAQAFPDISFIDLYWYKDNNPLSINTNDSHIQMNLVNLFDENRTQITLYIMSARPSDSGLYTLVGQTSWSSEQQRNESITNISIPVYIQGDIEILIENHQDFYQLNHTYELLCKSYGYPRPSIQWQWHP</sequence>
<proteinExistence type="predicted"/>
<name>A0A1Y3AYU0_EURMA</name>
<dbReference type="Pfam" id="PF00047">
    <property type="entry name" value="ig"/>
    <property type="match status" value="1"/>
</dbReference>
<dbReference type="InterPro" id="IPR007110">
    <property type="entry name" value="Ig-like_dom"/>
</dbReference>
<feature type="non-terminal residue" evidence="3">
    <location>
        <position position="273"/>
    </location>
</feature>
<gene>
    <name evidence="3" type="ORF">BLA29_007262</name>
</gene>
<dbReference type="AlphaFoldDB" id="A0A1Y3AYU0"/>
<dbReference type="GO" id="GO:0005886">
    <property type="term" value="C:plasma membrane"/>
    <property type="evidence" value="ECO:0007669"/>
    <property type="project" value="TreeGrafter"/>
</dbReference>
<dbReference type="InterPro" id="IPR036179">
    <property type="entry name" value="Ig-like_dom_sf"/>
</dbReference>
<keyword evidence="4" id="KW-1185">Reference proteome</keyword>
<dbReference type="SMART" id="SM00409">
    <property type="entry name" value="IG"/>
    <property type="match status" value="2"/>
</dbReference>
<dbReference type="GO" id="GO:0050808">
    <property type="term" value="P:synapse organization"/>
    <property type="evidence" value="ECO:0007669"/>
    <property type="project" value="TreeGrafter"/>
</dbReference>
<dbReference type="InterPro" id="IPR013151">
    <property type="entry name" value="Immunoglobulin_dom"/>
</dbReference>
<accession>A0A1Y3AYU0</accession>
<dbReference type="EMBL" id="MUJZ01056904">
    <property type="protein sequence ID" value="OTF72295.1"/>
    <property type="molecule type" value="Genomic_DNA"/>
</dbReference>
<dbReference type="Proteomes" id="UP000194236">
    <property type="component" value="Unassembled WGS sequence"/>
</dbReference>
<dbReference type="GO" id="GO:0008046">
    <property type="term" value="F:axon guidance receptor activity"/>
    <property type="evidence" value="ECO:0007669"/>
    <property type="project" value="TreeGrafter"/>
</dbReference>
<dbReference type="PANTHER" id="PTHR45080:SF32">
    <property type="entry name" value="MAM DOMAIN CONTAINING GLYCOSYLPHOSPHATIDYLINOSITOL ANCHOR 1"/>
    <property type="match status" value="1"/>
</dbReference>
<dbReference type="SUPFAM" id="SSF48726">
    <property type="entry name" value="Immunoglobulin"/>
    <property type="match status" value="2"/>
</dbReference>
<dbReference type="InterPro" id="IPR003599">
    <property type="entry name" value="Ig_sub"/>
</dbReference>
<dbReference type="OrthoDB" id="535945at2759"/>
<organism evidence="3 4">
    <name type="scientific">Euroglyphus maynei</name>
    <name type="common">Mayne's house dust mite</name>
    <dbReference type="NCBI Taxonomy" id="6958"/>
    <lineage>
        <taxon>Eukaryota</taxon>
        <taxon>Metazoa</taxon>
        <taxon>Ecdysozoa</taxon>
        <taxon>Arthropoda</taxon>
        <taxon>Chelicerata</taxon>
        <taxon>Arachnida</taxon>
        <taxon>Acari</taxon>
        <taxon>Acariformes</taxon>
        <taxon>Sarcoptiformes</taxon>
        <taxon>Astigmata</taxon>
        <taxon>Psoroptidia</taxon>
        <taxon>Analgoidea</taxon>
        <taxon>Pyroglyphidae</taxon>
        <taxon>Pyroglyphinae</taxon>
        <taxon>Euroglyphus</taxon>
    </lineage>
</organism>